<gene>
    <name evidence="1" type="ORF">G7067_07205</name>
</gene>
<dbReference type="AlphaFoldDB" id="A0A6G8FIQ9"/>
<reference evidence="1 2" key="1">
    <citation type="submission" date="2020-03" db="EMBL/GenBank/DDBJ databases">
        <title>Leucobacter sp. nov., isolated from beetles.</title>
        <authorList>
            <person name="Hyun D.-W."/>
            <person name="Bae J.-W."/>
        </authorList>
    </citation>
    <scope>NUCLEOTIDE SEQUENCE [LARGE SCALE GENOMIC DNA]</scope>
    <source>
        <strain evidence="1 2">HDW9B</strain>
    </source>
</reference>
<keyword evidence="2" id="KW-1185">Reference proteome</keyword>
<accession>A0A6G8FIQ9</accession>
<dbReference type="RefSeq" id="WP_166323097.1">
    <property type="nucleotide sequence ID" value="NZ_CP049934.1"/>
</dbReference>
<proteinExistence type="predicted"/>
<protein>
    <submittedName>
        <fullName evidence="1">Uncharacterized protein</fullName>
    </submittedName>
</protein>
<dbReference type="KEGG" id="lins:G7067_07205"/>
<evidence type="ECO:0000313" key="2">
    <source>
        <dbReference type="Proteomes" id="UP000501387"/>
    </source>
</evidence>
<dbReference type="Proteomes" id="UP000501387">
    <property type="component" value="Chromosome"/>
</dbReference>
<evidence type="ECO:0000313" key="1">
    <source>
        <dbReference type="EMBL" id="QIM16257.1"/>
    </source>
</evidence>
<organism evidence="1 2">
    <name type="scientific">Leucobacter insecticola</name>
    <dbReference type="NCBI Taxonomy" id="2714934"/>
    <lineage>
        <taxon>Bacteria</taxon>
        <taxon>Bacillati</taxon>
        <taxon>Actinomycetota</taxon>
        <taxon>Actinomycetes</taxon>
        <taxon>Micrococcales</taxon>
        <taxon>Microbacteriaceae</taxon>
        <taxon>Leucobacter</taxon>
    </lineage>
</organism>
<sequence length="133" mass="15471">MSDTHFFAATRYLSNRFDRRSGDGDLRYDEDAPGNLMDWFRHATARVPAFPVWDLSCQIEDFFDYDLGLYLPAEWAWSHSDILSMNRELRSHEKWAEAIASALKDPTPSQFGRSLAAQWTEKRSTRFQRSGAM</sequence>
<name>A0A6G8FIQ9_9MICO</name>
<dbReference type="EMBL" id="CP049934">
    <property type="protein sequence ID" value="QIM16257.1"/>
    <property type="molecule type" value="Genomic_DNA"/>
</dbReference>